<feature type="region of interest" description="Disordered" evidence="1">
    <location>
        <begin position="762"/>
        <end position="808"/>
    </location>
</feature>
<evidence type="ECO:0000313" key="3">
    <source>
        <dbReference type="Proteomes" id="UP001189429"/>
    </source>
</evidence>
<name>A0ABN9SVX6_9DINO</name>
<protein>
    <recommendedName>
        <fullName evidence="4">C2H2-type domain-containing protein</fullName>
    </recommendedName>
</protein>
<comment type="caution">
    <text evidence="2">The sequence shown here is derived from an EMBL/GenBank/DDBJ whole genome shotgun (WGS) entry which is preliminary data.</text>
</comment>
<feature type="compositionally biased region" description="Low complexity" evidence="1">
    <location>
        <begin position="27"/>
        <end position="44"/>
    </location>
</feature>
<feature type="region of interest" description="Disordered" evidence="1">
    <location>
        <begin position="227"/>
        <end position="249"/>
    </location>
</feature>
<feature type="region of interest" description="Disordered" evidence="1">
    <location>
        <begin position="1"/>
        <end position="114"/>
    </location>
</feature>
<dbReference type="EMBL" id="CAUYUJ010013669">
    <property type="protein sequence ID" value="CAK0836577.1"/>
    <property type="molecule type" value="Genomic_DNA"/>
</dbReference>
<organism evidence="2 3">
    <name type="scientific">Prorocentrum cordatum</name>
    <dbReference type="NCBI Taxonomy" id="2364126"/>
    <lineage>
        <taxon>Eukaryota</taxon>
        <taxon>Sar</taxon>
        <taxon>Alveolata</taxon>
        <taxon>Dinophyceae</taxon>
        <taxon>Prorocentrales</taxon>
        <taxon>Prorocentraceae</taxon>
        <taxon>Prorocentrum</taxon>
    </lineage>
</organism>
<dbReference type="Proteomes" id="UP001189429">
    <property type="component" value="Unassembled WGS sequence"/>
</dbReference>
<sequence length="1087" mass="115559">MMYEDAGMPSSEVQGAAPSPPPPPARAPAAVVDAAGGFLAGAGLPQPGSSSAEAQGQGIPAHSAQVPPPASVVNPGAGDPQAEAQRRASQEAMRGGGADVGEDGPQRRRRMDASAAARALRAGIAEAPPPAEPPPVAAFPNGVIACPLCRERSFETGPGLMRHLTTMHAGEALDDGAVAVLRALDRAVCSDPACGGIRRIGMTTCNRCRHSTPLRPMQVGDIIPGPRGGALVPAQPPSQEPASQGNLRRDPEDVVLGADFADRVRTLRGTTQTHIPVALRARHARIWAATLEAGVAPADGVAAPPGPGGPVLPSDPNDAASQDPLRDDHPLKGVRFACLTAPGPTGTRAEHAKECLGIKQRPLANRLARAMLRFQEASRDGKLGTEARWLTRTRLVFLKKKGSDKPRPVRVGEFLRAAMAKKALHWTQWVHADDELMDLPQGGVAHTDRGSGQGDVFGPAASALTLGDAVGAARDELQGRAGGRIGAVDEWFIDDGQAFVRVEVAERWLRRIDQAIASIGRSRDTGPNCKSVARLLCHPDRRDQLNGWEQGYIAQTCKVPDSQRGVKVLGAMVGSSEEVNQHFRRTCNKVAAQRAGIGGLEQSQCELVLHRRCFDVSKVGYILRCNGDMVDGDALAAFDASLRHGTEDALHGKLLDEGWIQATLSVDAGGLGLREASECALPAFIASRVASRPLVAAMCAHVEEEGLGSAARCMREYDRRTHAAAQRWRDVLPAGVHDAVRAHLEEAAALAERRWRNWCAGEEEENEPGAGGRAASHRPGAAAVDEAGAEDPEHPAAPRGRGALRLQRDLTREADRTVATGLLSRARASGNTDAVHRLQELCHPNQCHDWLWAISPHKGRIMTSDEFALAVRIRLGAGGPDEEVVCANCGECIIGPSGSHGLLCAKGPCYAGHNAVRDDVYAFASAVDGSTELEPVGLVSSRPMLRPADVLTGVPDPSGRLAALDVGIIAPMAAGAGDDCVETMVRRKQRRADSFRSELEDIGVEYRVLAVSAFGRFHDEFLRVLQSIARAHARRRGTEAHVELRHVQTRIAVSVWRRAARMVRACTPLALDEDDAADLEPSDQAQL</sequence>
<accession>A0ABN9SVX6</accession>
<evidence type="ECO:0000313" key="2">
    <source>
        <dbReference type="EMBL" id="CAK0836577.1"/>
    </source>
</evidence>
<proteinExistence type="predicted"/>
<reference evidence="2" key="1">
    <citation type="submission" date="2023-10" db="EMBL/GenBank/DDBJ databases">
        <authorList>
            <person name="Chen Y."/>
            <person name="Shah S."/>
            <person name="Dougan E. K."/>
            <person name="Thang M."/>
            <person name="Chan C."/>
        </authorList>
    </citation>
    <scope>NUCLEOTIDE SEQUENCE [LARGE SCALE GENOMIC DNA]</scope>
</reference>
<evidence type="ECO:0000256" key="1">
    <source>
        <dbReference type="SAM" id="MobiDB-lite"/>
    </source>
</evidence>
<feature type="region of interest" description="Disordered" evidence="1">
    <location>
        <begin position="298"/>
        <end position="326"/>
    </location>
</feature>
<evidence type="ECO:0008006" key="4">
    <source>
        <dbReference type="Google" id="ProtNLM"/>
    </source>
</evidence>
<gene>
    <name evidence="2" type="ORF">PCOR1329_LOCUS33020</name>
</gene>
<keyword evidence="3" id="KW-1185">Reference proteome</keyword>